<proteinExistence type="predicted"/>
<keyword evidence="3" id="KW-0479">Metal-binding</keyword>
<dbReference type="Ensembl" id="ENSLBET00000016622.1">
    <property type="protein sequence ID" value="ENSLBEP00000015691.1"/>
    <property type="gene ID" value="ENSLBEG00000012190.1"/>
</dbReference>
<evidence type="ECO:0000256" key="1">
    <source>
        <dbReference type="ARBA" id="ARBA00001936"/>
    </source>
</evidence>
<feature type="domain" description="Nudix hydrolase" evidence="7">
    <location>
        <begin position="308"/>
        <end position="444"/>
    </location>
</feature>
<dbReference type="InterPro" id="IPR045121">
    <property type="entry name" value="CoAse"/>
</dbReference>
<dbReference type="CDD" id="cd03426">
    <property type="entry name" value="NUDIX_CoAse_Nudt7"/>
    <property type="match status" value="1"/>
</dbReference>
<keyword evidence="6" id="KW-0464">Manganese</keyword>
<dbReference type="InterPro" id="IPR000086">
    <property type="entry name" value="NUDIX_hydrolase_dom"/>
</dbReference>
<evidence type="ECO:0000313" key="9">
    <source>
        <dbReference type="Proteomes" id="UP000261660"/>
    </source>
</evidence>
<dbReference type="AlphaFoldDB" id="A0A3Q3F6Y9"/>
<keyword evidence="9" id="KW-1185">Reference proteome</keyword>
<dbReference type="GeneTree" id="ENSGT00940000162775"/>
<keyword evidence="5" id="KW-0460">Magnesium</keyword>
<evidence type="ECO:0000256" key="3">
    <source>
        <dbReference type="ARBA" id="ARBA00022723"/>
    </source>
</evidence>
<dbReference type="PANTHER" id="PTHR12992">
    <property type="entry name" value="NUDIX HYDROLASE"/>
    <property type="match status" value="1"/>
</dbReference>
<evidence type="ECO:0000256" key="5">
    <source>
        <dbReference type="ARBA" id="ARBA00022842"/>
    </source>
</evidence>
<comment type="cofactor">
    <cofactor evidence="2">
        <name>Mg(2+)</name>
        <dbReference type="ChEBI" id="CHEBI:18420"/>
    </cofactor>
</comment>
<dbReference type="Pfam" id="PF00293">
    <property type="entry name" value="NUDIX"/>
    <property type="match status" value="1"/>
</dbReference>
<accession>A0A3Q3F6Y9</accession>
<organism evidence="8 9">
    <name type="scientific">Labrus bergylta</name>
    <name type="common">ballan wrasse</name>
    <dbReference type="NCBI Taxonomy" id="56723"/>
    <lineage>
        <taxon>Eukaryota</taxon>
        <taxon>Metazoa</taxon>
        <taxon>Chordata</taxon>
        <taxon>Craniata</taxon>
        <taxon>Vertebrata</taxon>
        <taxon>Euteleostomi</taxon>
        <taxon>Actinopterygii</taxon>
        <taxon>Neopterygii</taxon>
        <taxon>Teleostei</taxon>
        <taxon>Neoteleostei</taxon>
        <taxon>Acanthomorphata</taxon>
        <taxon>Eupercaria</taxon>
        <taxon>Labriformes</taxon>
        <taxon>Labridae</taxon>
        <taxon>Labrus</taxon>
    </lineage>
</organism>
<reference evidence="8" key="1">
    <citation type="submission" date="2025-08" db="UniProtKB">
        <authorList>
            <consortium name="Ensembl"/>
        </authorList>
    </citation>
    <scope>IDENTIFICATION</scope>
</reference>
<sequence>MDSHKKCYRVPFSFNKTGKDDETEMPVHMTHMLLKNSGNLGSGWSWQNRMFRGPQILAWSCPIRPLLIVRESHLSALSEFTGPARDLKERRYERVCDSKEGSETVSPPVQQPLCSLNCETHQLTKASFKNLLSNAILSSAHHPSKFPVSVNAKPVSDSLKCTFVKDLDKNVKAVSSYPDCLVNTTCLRPRGRPWDICQPSLLLTNRSQCKLPHSNLYYRHHLVRPLSSCTRTQWILNHSHNGPHPSVLKFDQDRALHQAAPHEADPWKYCLSLENERRCRQRLAPNLSLYDPDKIKIGQSQSKGKNQERWAAVLVSLCSVDGEPAFLFTLRSSMLKGRHKGDVSFAGGKSDPSDRDVVDTALREAREELGVTVPTERVWGTLKPLRDRSGMIIAPVLANLGPLEDLSFKPNPGEVEDIFTMSLSHLCNPQNRGYTNFRTGDKYGYTLPVFRNGKYRVWGLTAMALDYTLKLVVPR</sequence>
<dbReference type="GO" id="GO:0046872">
    <property type="term" value="F:metal ion binding"/>
    <property type="evidence" value="ECO:0007669"/>
    <property type="project" value="UniProtKB-KW"/>
</dbReference>
<evidence type="ECO:0000313" key="8">
    <source>
        <dbReference type="Ensembl" id="ENSLBEP00000015691.1"/>
    </source>
</evidence>
<keyword evidence="4" id="KW-0378">Hydrolase</keyword>
<dbReference type="PANTHER" id="PTHR12992:SF11">
    <property type="entry name" value="MITOCHONDRIAL COENZYME A DIPHOSPHATASE NUDT8"/>
    <property type="match status" value="1"/>
</dbReference>
<dbReference type="GO" id="GO:0010945">
    <property type="term" value="F:coenzyme A diphosphatase activity"/>
    <property type="evidence" value="ECO:0007669"/>
    <property type="project" value="InterPro"/>
</dbReference>
<evidence type="ECO:0000256" key="2">
    <source>
        <dbReference type="ARBA" id="ARBA00001946"/>
    </source>
</evidence>
<dbReference type="InterPro" id="IPR015797">
    <property type="entry name" value="NUDIX_hydrolase-like_dom_sf"/>
</dbReference>
<dbReference type="SUPFAM" id="SSF55811">
    <property type="entry name" value="Nudix"/>
    <property type="match status" value="1"/>
</dbReference>
<evidence type="ECO:0000256" key="6">
    <source>
        <dbReference type="ARBA" id="ARBA00023211"/>
    </source>
</evidence>
<protein>
    <submittedName>
        <fullName evidence="8">Nudix hydrolase 8</fullName>
    </submittedName>
</protein>
<dbReference type="Proteomes" id="UP000261660">
    <property type="component" value="Unplaced"/>
</dbReference>
<comment type="cofactor">
    <cofactor evidence="1">
        <name>Mn(2+)</name>
        <dbReference type="ChEBI" id="CHEBI:29035"/>
    </cofactor>
</comment>
<dbReference type="PROSITE" id="PS51462">
    <property type="entry name" value="NUDIX"/>
    <property type="match status" value="1"/>
</dbReference>
<name>A0A3Q3F6Y9_9LABR</name>
<dbReference type="Gene3D" id="3.90.79.10">
    <property type="entry name" value="Nucleoside Triphosphate Pyrophosphohydrolase"/>
    <property type="match status" value="1"/>
</dbReference>
<dbReference type="STRING" id="56723.ENSLBEP00000015691"/>
<reference evidence="8" key="2">
    <citation type="submission" date="2025-09" db="UniProtKB">
        <authorList>
            <consortium name="Ensembl"/>
        </authorList>
    </citation>
    <scope>IDENTIFICATION</scope>
</reference>
<evidence type="ECO:0000259" key="7">
    <source>
        <dbReference type="PROSITE" id="PS51462"/>
    </source>
</evidence>
<dbReference type="InParanoid" id="A0A3Q3F6Y9"/>
<evidence type="ECO:0000256" key="4">
    <source>
        <dbReference type="ARBA" id="ARBA00022801"/>
    </source>
</evidence>